<name>A0AAN7YT30_9MYCE</name>
<accession>A0AAN7YT30</accession>
<keyword evidence="1" id="KW-0496">Mitochondrion</keyword>
<geneLocation type="mitochondrion" evidence="1"/>
<gene>
    <name evidence="1" type="ORF">RB653_011166</name>
</gene>
<sequence length="175" mass="20284">MKKTPNKKGYKYEKKLKEIQECFSSTGPIFIGQLMSLSGAEYNMLRKYAIEHKIKLIHINANQVKNVFSNVNEIILNNTMVLIKAPTMEVFNKVIEYVKNYEAQILPLEMLINEEESYRVVREQQYLEYKKEMEKVGTTKEAGLVGLTKMLQVNTGMRAVKLIKILNDYNKPNKG</sequence>
<proteinExistence type="predicted"/>
<dbReference type="EMBL" id="JAVFKY010000009">
    <property type="protein sequence ID" value="KAK5574387.1"/>
    <property type="molecule type" value="Genomic_DNA"/>
</dbReference>
<protein>
    <submittedName>
        <fullName evidence="1">Uncharacterized protein</fullName>
    </submittedName>
</protein>
<keyword evidence="2" id="KW-1185">Reference proteome</keyword>
<dbReference type="Proteomes" id="UP001344447">
    <property type="component" value="Unassembled WGS sequence"/>
</dbReference>
<evidence type="ECO:0000313" key="1">
    <source>
        <dbReference type="EMBL" id="KAK5574387.1"/>
    </source>
</evidence>
<organism evidence="1 2">
    <name type="scientific">Dictyostelium firmibasis</name>
    <dbReference type="NCBI Taxonomy" id="79012"/>
    <lineage>
        <taxon>Eukaryota</taxon>
        <taxon>Amoebozoa</taxon>
        <taxon>Evosea</taxon>
        <taxon>Eumycetozoa</taxon>
        <taxon>Dictyostelia</taxon>
        <taxon>Dictyosteliales</taxon>
        <taxon>Dictyosteliaceae</taxon>
        <taxon>Dictyostelium</taxon>
    </lineage>
</organism>
<dbReference type="AlphaFoldDB" id="A0AAN7YT30"/>
<evidence type="ECO:0000313" key="2">
    <source>
        <dbReference type="Proteomes" id="UP001344447"/>
    </source>
</evidence>
<comment type="caution">
    <text evidence="1">The sequence shown here is derived from an EMBL/GenBank/DDBJ whole genome shotgun (WGS) entry which is preliminary data.</text>
</comment>
<reference evidence="1 2" key="1">
    <citation type="submission" date="2023-11" db="EMBL/GenBank/DDBJ databases">
        <title>Dfirmibasis_genome.</title>
        <authorList>
            <person name="Edelbroek B."/>
            <person name="Kjellin J."/>
            <person name="Jerlstrom-Hultqvist J."/>
            <person name="Soderbom F."/>
        </authorList>
    </citation>
    <scope>NUCLEOTIDE SEQUENCE [LARGE SCALE GENOMIC DNA]</scope>
    <source>
        <strain evidence="1 2">TNS-C-14</strain>
    </source>
</reference>